<name>A0A8S5T8R6_9CAUD</name>
<evidence type="ECO:0000259" key="5">
    <source>
        <dbReference type="Pfam" id="PF02811"/>
    </source>
</evidence>
<dbReference type="Pfam" id="PF17657">
    <property type="entry name" value="DNA_pol3_finger"/>
    <property type="match status" value="1"/>
</dbReference>
<dbReference type="InterPro" id="IPR004805">
    <property type="entry name" value="DnaE2/DnaE/PolC"/>
</dbReference>
<proteinExistence type="predicted"/>
<keyword evidence="1" id="KW-0808">Transferase</keyword>
<feature type="domain" description="PHP" evidence="5">
    <location>
        <begin position="58"/>
        <end position="179"/>
    </location>
</feature>
<feature type="domain" description="Bacterial DNA polymerase III alpha subunit NTPase" evidence="6">
    <location>
        <begin position="304"/>
        <end position="570"/>
    </location>
</feature>
<dbReference type="PANTHER" id="PTHR32294">
    <property type="entry name" value="DNA POLYMERASE III SUBUNIT ALPHA"/>
    <property type="match status" value="1"/>
</dbReference>
<dbReference type="InterPro" id="IPR004013">
    <property type="entry name" value="PHP_dom"/>
</dbReference>
<dbReference type="GO" id="GO:0006260">
    <property type="term" value="P:DNA replication"/>
    <property type="evidence" value="ECO:0007669"/>
    <property type="project" value="UniProtKB-KW"/>
</dbReference>
<evidence type="ECO:0000256" key="1">
    <source>
        <dbReference type="ARBA" id="ARBA00022679"/>
    </source>
</evidence>
<dbReference type="Pfam" id="PF07733">
    <property type="entry name" value="DNA_pol3_alpha"/>
    <property type="match status" value="1"/>
</dbReference>
<evidence type="ECO:0000259" key="7">
    <source>
        <dbReference type="Pfam" id="PF17657"/>
    </source>
</evidence>
<dbReference type="InterPro" id="IPR011708">
    <property type="entry name" value="DNA_pol3_alpha_NTPase_dom"/>
</dbReference>
<dbReference type="InterPro" id="IPR016195">
    <property type="entry name" value="Pol/histidinol_Pase-like"/>
</dbReference>
<sequence>MNEPLWQNYHKHTSLSNVYTKDSPLIHLDYWNELKARYGDKPCAYTTVEHGWAGNYFKTYDDLEKFNKKNGTNIKFIFGYEAYWVKDRHTDDKSNCHMILLARNDNGRKALNKILSIANKDGYYYRPRLDLELIMSLPLDDVMITSACIAYWNKYQDIDDITVQLASKFPYFYLEVQPHHTQQQADLNRHILELSSQLNVPIIAGCDSHVIFESQMKDRDDLLESAHISYEDEQGWYLDMPTYDVLFSRFQQQGVLSDEQIKQSIDNTNILMDFEDIVLDRSLKVPVVKSLRDKTQQERNEEFERIVWDEWKQQKWDINEAKHDEYIKEINDAINEIESCNMTDYFILSYYVMKNGQEKYGGILTPTGRGSAVGMYINKLLRLTKVDKVNSSVEMYPERFLTKERVLESHTPPDVDNNVSSRNEFIQAQKDLIGELGTYDLLALGTLKAKAAWKMYARANGIYPQVANKVSYQISDYEQAKKHADNPDDVNIEDFIAPEFKDLFEGCKRYLGIYDNRKAHPCGCLAYSGDAEADIGVILCKSEATGNEVLTSVIESGTIDAFGYLKQDYLIVDSIGLTYDIYKEIGIEPYTVNQLLDKIKTDDATWNIYRDGFTQCVNQCEQPKSTQKVMRYKPKNISELTQFIAGIRPGFQSMYHLFESRQHFEYGIKALDDLIQDEYRTSSFIIYQEDLMKVLEFAGFPMAETYTIIKAISKKKDYIIKEAKPKFIFGFAKAIMDTGETDDKNRANDLAEKVWHIVEDNASYSFNSAHAYCMAIDSVTIAYLKAHYPLEFYKCVLQRFSNKGEKDKVSLIKQEAIKRGIAIKEIKFGDDNRQFNIDHENNAIVQNMAGIKNMPKVTPQALYELGQSGIKTRTQLYQALIGDPRINAKAIDILFKLDYFSAFAHPNRLLTEFEIYNKYIDSKVISKKNLTEEQIDLLRDIGAKETTTQFRNFDNMGLIKALIKAKSIPKTSIYQRIKWQIEFLGYSTINDPSIDPSYWMVVDVESGPYERKDATLYSICYGVTRQYRLNKKFNAKHEMQPLTLIQAVVHEKPKMKKNEDGSFSVVPNEFVKEVKCWKEFEIK</sequence>
<evidence type="ECO:0000313" key="8">
    <source>
        <dbReference type="EMBL" id="DAF59641.1"/>
    </source>
</evidence>
<evidence type="ECO:0000256" key="4">
    <source>
        <dbReference type="ARBA" id="ARBA00022932"/>
    </source>
</evidence>
<protein>
    <submittedName>
        <fullName evidence="8">DNA polymerase III, alpha subunit</fullName>
    </submittedName>
</protein>
<feature type="domain" description="DNA polymerase III alpha subunit finger" evidence="7">
    <location>
        <begin position="596"/>
        <end position="732"/>
    </location>
</feature>
<dbReference type="GO" id="GO:0003887">
    <property type="term" value="F:DNA-directed DNA polymerase activity"/>
    <property type="evidence" value="ECO:0007669"/>
    <property type="project" value="UniProtKB-KW"/>
</dbReference>
<keyword evidence="4" id="KW-0239">DNA-directed DNA polymerase</keyword>
<dbReference type="EMBL" id="BK032775">
    <property type="protein sequence ID" value="DAF59641.1"/>
    <property type="molecule type" value="Genomic_DNA"/>
</dbReference>
<keyword evidence="3" id="KW-0235">DNA replication</keyword>
<dbReference type="InterPro" id="IPR040982">
    <property type="entry name" value="DNA_pol3_finger"/>
</dbReference>
<dbReference type="SUPFAM" id="SSF89550">
    <property type="entry name" value="PHP domain-like"/>
    <property type="match status" value="1"/>
</dbReference>
<evidence type="ECO:0000259" key="6">
    <source>
        <dbReference type="Pfam" id="PF07733"/>
    </source>
</evidence>
<dbReference type="Pfam" id="PF02811">
    <property type="entry name" value="PHP"/>
    <property type="match status" value="1"/>
</dbReference>
<evidence type="ECO:0000256" key="2">
    <source>
        <dbReference type="ARBA" id="ARBA00022695"/>
    </source>
</evidence>
<dbReference type="PANTHER" id="PTHR32294:SF0">
    <property type="entry name" value="DNA POLYMERASE III SUBUNIT ALPHA"/>
    <property type="match status" value="1"/>
</dbReference>
<dbReference type="GO" id="GO:0008408">
    <property type="term" value="F:3'-5' exonuclease activity"/>
    <property type="evidence" value="ECO:0007669"/>
    <property type="project" value="InterPro"/>
</dbReference>
<evidence type="ECO:0000256" key="3">
    <source>
        <dbReference type="ARBA" id="ARBA00022705"/>
    </source>
</evidence>
<reference evidence="8" key="1">
    <citation type="journal article" date="2021" name="Proc. Natl. Acad. Sci. U.S.A.">
        <title>A Catalog of Tens of Thousands of Viruses from Human Metagenomes Reveals Hidden Associations with Chronic Diseases.</title>
        <authorList>
            <person name="Tisza M.J."/>
            <person name="Buck C.B."/>
        </authorList>
    </citation>
    <scope>NUCLEOTIDE SEQUENCE</scope>
    <source>
        <strain evidence="8">Ct0Wl9</strain>
    </source>
</reference>
<accession>A0A8S5T8R6</accession>
<dbReference type="Gene3D" id="3.20.20.140">
    <property type="entry name" value="Metal-dependent hydrolases"/>
    <property type="match status" value="1"/>
</dbReference>
<keyword evidence="2" id="KW-0548">Nucleotidyltransferase</keyword>
<organism evidence="8">
    <name type="scientific">Siphoviridae sp. ct0Wl9</name>
    <dbReference type="NCBI Taxonomy" id="2827763"/>
    <lineage>
        <taxon>Viruses</taxon>
        <taxon>Duplodnaviria</taxon>
        <taxon>Heunggongvirae</taxon>
        <taxon>Uroviricota</taxon>
        <taxon>Caudoviricetes</taxon>
    </lineage>
</organism>